<protein>
    <submittedName>
        <fullName evidence="2">CYTH domain protein</fullName>
    </submittedName>
</protein>
<dbReference type="SMART" id="SM01118">
    <property type="entry name" value="CYTH"/>
    <property type="match status" value="1"/>
</dbReference>
<feature type="domain" description="CYTH" evidence="1">
    <location>
        <begin position="1"/>
        <end position="191"/>
    </location>
</feature>
<dbReference type="PANTHER" id="PTHR21028:SF2">
    <property type="entry name" value="CYTH DOMAIN-CONTAINING PROTEIN"/>
    <property type="match status" value="1"/>
</dbReference>
<dbReference type="AlphaFoldDB" id="A0A5C5YC23"/>
<dbReference type="Proteomes" id="UP000318053">
    <property type="component" value="Unassembled WGS sequence"/>
</dbReference>
<dbReference type="InterPro" id="IPR023577">
    <property type="entry name" value="CYTH_domain"/>
</dbReference>
<gene>
    <name evidence="2" type="ORF">CA85_17350</name>
</gene>
<evidence type="ECO:0000313" key="2">
    <source>
        <dbReference type="EMBL" id="TWT73267.1"/>
    </source>
</evidence>
<evidence type="ECO:0000259" key="1">
    <source>
        <dbReference type="PROSITE" id="PS51707"/>
    </source>
</evidence>
<proteinExistence type="predicted"/>
<comment type="caution">
    <text evidence="2">The sequence shown here is derived from an EMBL/GenBank/DDBJ whole genome shotgun (WGS) entry which is preliminary data.</text>
</comment>
<reference evidence="2 3" key="1">
    <citation type="submission" date="2019-02" db="EMBL/GenBank/DDBJ databases">
        <title>Deep-cultivation of Planctomycetes and their phenomic and genomic characterization uncovers novel biology.</title>
        <authorList>
            <person name="Wiegand S."/>
            <person name="Jogler M."/>
            <person name="Boedeker C."/>
            <person name="Pinto D."/>
            <person name="Vollmers J."/>
            <person name="Rivas-Marin E."/>
            <person name="Kohn T."/>
            <person name="Peeters S.H."/>
            <person name="Heuer A."/>
            <person name="Rast P."/>
            <person name="Oberbeckmann S."/>
            <person name="Bunk B."/>
            <person name="Jeske O."/>
            <person name="Meyerdierks A."/>
            <person name="Storesund J.E."/>
            <person name="Kallscheuer N."/>
            <person name="Luecker S."/>
            <person name="Lage O.M."/>
            <person name="Pohl T."/>
            <person name="Merkel B.J."/>
            <person name="Hornburger P."/>
            <person name="Mueller R.-W."/>
            <person name="Bruemmer F."/>
            <person name="Labrenz M."/>
            <person name="Spormann A.M."/>
            <person name="Op Den Camp H."/>
            <person name="Overmann J."/>
            <person name="Amann R."/>
            <person name="Jetten M.S.M."/>
            <person name="Mascher T."/>
            <person name="Medema M.H."/>
            <person name="Devos D.P."/>
            <person name="Kaster A.-K."/>
            <person name="Ovreas L."/>
            <person name="Rohde M."/>
            <person name="Galperin M.Y."/>
            <person name="Jogler C."/>
        </authorList>
    </citation>
    <scope>NUCLEOTIDE SEQUENCE [LARGE SCALE GENOMIC DNA]</scope>
    <source>
        <strain evidence="2 3">CA85</strain>
    </source>
</reference>
<dbReference type="PANTHER" id="PTHR21028">
    <property type="entry name" value="SI:CH211-156B7.4"/>
    <property type="match status" value="1"/>
</dbReference>
<dbReference type="CDD" id="cd07890">
    <property type="entry name" value="CYTH-like_AC_IV-like"/>
    <property type="match status" value="1"/>
</dbReference>
<dbReference type="InterPro" id="IPR033469">
    <property type="entry name" value="CYTH-like_dom_sf"/>
</dbReference>
<dbReference type="SUPFAM" id="SSF55154">
    <property type="entry name" value="CYTH-like phosphatases"/>
    <property type="match status" value="1"/>
</dbReference>
<dbReference type="EMBL" id="SJPK01000003">
    <property type="protein sequence ID" value="TWT73267.1"/>
    <property type="molecule type" value="Genomic_DNA"/>
</dbReference>
<evidence type="ECO:0000313" key="3">
    <source>
        <dbReference type="Proteomes" id="UP000318053"/>
    </source>
</evidence>
<dbReference type="Gene3D" id="2.40.320.10">
    <property type="entry name" value="Hypothetical Protein Pfu-838710-001"/>
    <property type="match status" value="1"/>
</dbReference>
<dbReference type="NCBIfam" id="TIGR00318">
    <property type="entry name" value="cyaB"/>
    <property type="match status" value="1"/>
</dbReference>
<dbReference type="PROSITE" id="PS51707">
    <property type="entry name" value="CYTH"/>
    <property type="match status" value="1"/>
</dbReference>
<accession>A0A5C5YC23</accession>
<keyword evidence="3" id="KW-1185">Reference proteome</keyword>
<dbReference type="Pfam" id="PF01928">
    <property type="entry name" value="CYTH"/>
    <property type="match status" value="1"/>
</dbReference>
<dbReference type="OrthoDB" id="269802at2"/>
<sequence>MFEIEQKYHVDDRDALTELLAAEAAVLVSKRCNDDTYYNHPSRDFAQTGEALRVRRVDGTPMVTYKGQKREGDVKARQELEWRLDPGDADGRSMEQLFQLLGFSKVATVSKQRHTYRIGDDIDGLTITIDEVPALASQEKPGLFAEIECVLPSDKPTDEEIRSARQRVTEMAEKLGLNLPESRSYLRMVLES</sequence>
<dbReference type="InterPro" id="IPR008173">
    <property type="entry name" value="Adenylyl_cyclase_CyaB"/>
</dbReference>
<name>A0A5C5YC23_9BACT</name>
<organism evidence="2 3">
    <name type="scientific">Allorhodopirellula solitaria</name>
    <dbReference type="NCBI Taxonomy" id="2527987"/>
    <lineage>
        <taxon>Bacteria</taxon>
        <taxon>Pseudomonadati</taxon>
        <taxon>Planctomycetota</taxon>
        <taxon>Planctomycetia</taxon>
        <taxon>Pirellulales</taxon>
        <taxon>Pirellulaceae</taxon>
        <taxon>Allorhodopirellula</taxon>
    </lineage>
</organism>
<dbReference type="RefSeq" id="WP_146390808.1">
    <property type="nucleotide sequence ID" value="NZ_SJPK01000003.1"/>
</dbReference>